<feature type="region of interest" description="Disordered" evidence="1">
    <location>
        <begin position="29"/>
        <end position="74"/>
    </location>
</feature>
<evidence type="ECO:0000313" key="4">
    <source>
        <dbReference type="EMBL" id="WVW85441.1"/>
    </source>
</evidence>
<dbReference type="RefSeq" id="XP_019044866.1">
    <property type="nucleotide sequence ID" value="XM_019193389.1"/>
</dbReference>
<dbReference type="GeneID" id="30211179"/>
<dbReference type="EMBL" id="KI894023">
    <property type="protein sequence ID" value="OCF23796.1"/>
    <property type="molecule type" value="Genomic_DNA"/>
</dbReference>
<sequence length="442" mass="49096">MSSQIPKALSSTKPPRPFRIFALPLAKVPKPHSLPLSPPPNPILTPTSDSHSPIAPPNTSSTPSKTPSTAQGESAKTPLLLFQTLQPAQLPSQGPPSLTSRALNKASETWLNLGKKPKNSWTFWFYERGEKLMDRIEFEEWSLKAIKEGQGVKVDKEGKVVGERVEIPLIRPEIKGTTLPPLLPKLHRFLIHRIPYHRKMMQRSLIFIPVTWPFAIIPIIPNFPFFYVLWRAWSHYKAWRGAVYLETLLQNGLIVEQESKDLTKVYASKGIEGSENNAPDQTSSEGENLKDLATDTTTNIVRDGSRADEAGIPGQAKGESGTAVDGTTTPESMVYNPSSSEKKEEKKKEGKLAKAGPIKSKAQHPSLLLSPSQVPLLAETFELSALEVIDVVRAIEQADYRARKADKEKADKEKSDKEEGVKGDKEKKEGEKGTEWRGNLHR</sequence>
<dbReference type="EMBL" id="CP144546">
    <property type="protein sequence ID" value="WVW85441.1"/>
    <property type="molecule type" value="Genomic_DNA"/>
</dbReference>
<evidence type="ECO:0000313" key="3">
    <source>
        <dbReference type="EMBL" id="OCF23796.1"/>
    </source>
</evidence>
<feature type="transmembrane region" description="Helical" evidence="2">
    <location>
        <begin position="205"/>
        <end position="230"/>
    </location>
</feature>
<feature type="compositionally biased region" description="Polar residues" evidence="1">
    <location>
        <begin position="325"/>
        <end position="337"/>
    </location>
</feature>
<reference evidence="4" key="4">
    <citation type="submission" date="2024-02" db="EMBL/GenBank/DDBJ databases">
        <title>Comparative genomics of Cryptococcus and Kwoniella reveals pathogenesis evolution and contrasting modes of karyotype evolution via chromosome fusion or intercentromeric recombination.</title>
        <authorList>
            <person name="Coelho M.A."/>
            <person name="David-Palma M."/>
            <person name="Shea T."/>
            <person name="Bowers K."/>
            <person name="McGinley-Smith S."/>
            <person name="Mohammad A.W."/>
            <person name="Gnirke A."/>
            <person name="Yurkov A.M."/>
            <person name="Nowrousian M."/>
            <person name="Sun S."/>
            <person name="Cuomo C.A."/>
            <person name="Heitman J."/>
        </authorList>
    </citation>
    <scope>NUCLEOTIDE SEQUENCE</scope>
    <source>
        <strain evidence="4">CBS 10118</strain>
    </source>
</reference>
<feature type="compositionally biased region" description="Polar residues" evidence="1">
    <location>
        <begin position="274"/>
        <end position="286"/>
    </location>
</feature>
<dbReference type="Proteomes" id="UP000092730">
    <property type="component" value="Chromosome 6"/>
</dbReference>
<feature type="compositionally biased region" description="Basic and acidic residues" evidence="1">
    <location>
        <begin position="400"/>
        <end position="435"/>
    </location>
</feature>
<dbReference type="PANTHER" id="PTHR28062">
    <property type="entry name" value="K+-H+ EXCHANGE-LIKE PROTEIN"/>
    <property type="match status" value="1"/>
</dbReference>
<feature type="region of interest" description="Disordered" evidence="1">
    <location>
        <begin position="271"/>
        <end position="367"/>
    </location>
</feature>
<reference evidence="3" key="1">
    <citation type="submission" date="2013-07" db="EMBL/GenBank/DDBJ databases">
        <title>The Genome Sequence of Cryptococcus bestiolae CBS10118.</title>
        <authorList>
            <consortium name="The Broad Institute Genome Sequencing Platform"/>
            <person name="Cuomo C."/>
            <person name="Litvintseva A."/>
            <person name="Chen Y."/>
            <person name="Heitman J."/>
            <person name="Sun S."/>
            <person name="Springer D."/>
            <person name="Dromer F."/>
            <person name="Young S.K."/>
            <person name="Zeng Q."/>
            <person name="Gargeya S."/>
            <person name="Fitzgerald M."/>
            <person name="Abouelleil A."/>
            <person name="Alvarado L."/>
            <person name="Berlin A.M."/>
            <person name="Chapman S.B."/>
            <person name="Dewar J."/>
            <person name="Goldberg J."/>
            <person name="Griggs A."/>
            <person name="Gujja S."/>
            <person name="Hansen M."/>
            <person name="Howarth C."/>
            <person name="Imamovic A."/>
            <person name="Larimer J."/>
            <person name="McCowan C."/>
            <person name="Murphy C."/>
            <person name="Pearson M."/>
            <person name="Priest M."/>
            <person name="Roberts A."/>
            <person name="Saif S."/>
            <person name="Shea T."/>
            <person name="Sykes S."/>
            <person name="Wortman J."/>
            <person name="Nusbaum C."/>
            <person name="Birren B."/>
        </authorList>
    </citation>
    <scope>NUCLEOTIDE SEQUENCE [LARGE SCALE GENOMIC DNA]</scope>
    <source>
        <strain evidence="3">CBS 10118</strain>
    </source>
</reference>
<dbReference type="InterPro" id="IPR018786">
    <property type="entry name" value="Mit_KHE1"/>
</dbReference>
<dbReference type="GO" id="GO:0005743">
    <property type="term" value="C:mitochondrial inner membrane"/>
    <property type="evidence" value="ECO:0007669"/>
    <property type="project" value="TreeGrafter"/>
</dbReference>
<dbReference type="GO" id="GO:1902600">
    <property type="term" value="P:proton transmembrane transport"/>
    <property type="evidence" value="ECO:0007669"/>
    <property type="project" value="TreeGrafter"/>
</dbReference>
<feature type="compositionally biased region" description="Low complexity" evidence="1">
    <location>
        <begin position="57"/>
        <end position="69"/>
    </location>
</feature>
<keyword evidence="2" id="KW-0472">Membrane</keyword>
<dbReference type="Pfam" id="PF10173">
    <property type="entry name" value="Mit_KHE1"/>
    <property type="match status" value="1"/>
</dbReference>
<name>A0A1B9FYE4_9TREE</name>
<feature type="region of interest" description="Disordered" evidence="1">
    <location>
        <begin position="400"/>
        <end position="442"/>
    </location>
</feature>
<dbReference type="GO" id="GO:0006813">
    <property type="term" value="P:potassium ion transport"/>
    <property type="evidence" value="ECO:0007669"/>
    <property type="project" value="TreeGrafter"/>
</dbReference>
<evidence type="ECO:0008006" key="6">
    <source>
        <dbReference type="Google" id="ProtNLM"/>
    </source>
</evidence>
<dbReference type="AlphaFoldDB" id="A0A1B9FYE4"/>
<protein>
    <recommendedName>
        <fullName evidence="6">Mitochondrial K+-H+ exchange-related-domain-containing protein</fullName>
    </recommendedName>
</protein>
<evidence type="ECO:0000256" key="1">
    <source>
        <dbReference type="SAM" id="MobiDB-lite"/>
    </source>
</evidence>
<dbReference type="KEGG" id="kbi:30211179"/>
<proteinExistence type="predicted"/>
<feature type="compositionally biased region" description="Basic and acidic residues" evidence="1">
    <location>
        <begin position="340"/>
        <end position="352"/>
    </location>
</feature>
<keyword evidence="2" id="KW-1133">Transmembrane helix</keyword>
<evidence type="ECO:0000256" key="2">
    <source>
        <dbReference type="SAM" id="Phobius"/>
    </source>
</evidence>
<gene>
    <name evidence="3" type="ORF">I302_06780</name>
    <name evidence="4" type="ORF">I302_107479</name>
</gene>
<keyword evidence="2" id="KW-0812">Transmembrane</keyword>
<dbReference type="PANTHER" id="PTHR28062:SF1">
    <property type="entry name" value="TRANSMEMBRANE PROTEIN"/>
    <property type="match status" value="1"/>
</dbReference>
<dbReference type="OrthoDB" id="5562676at2759"/>
<organism evidence="3">
    <name type="scientific">Kwoniella bestiolae CBS 10118</name>
    <dbReference type="NCBI Taxonomy" id="1296100"/>
    <lineage>
        <taxon>Eukaryota</taxon>
        <taxon>Fungi</taxon>
        <taxon>Dikarya</taxon>
        <taxon>Basidiomycota</taxon>
        <taxon>Agaricomycotina</taxon>
        <taxon>Tremellomycetes</taxon>
        <taxon>Tremellales</taxon>
        <taxon>Cryptococcaceae</taxon>
        <taxon>Kwoniella</taxon>
    </lineage>
</organism>
<reference evidence="3" key="3">
    <citation type="submission" date="2014-01" db="EMBL/GenBank/DDBJ databases">
        <title>Evolution of pathogenesis and genome organization in the Tremellales.</title>
        <authorList>
            <person name="Cuomo C."/>
            <person name="Litvintseva A."/>
            <person name="Heitman J."/>
            <person name="Chen Y."/>
            <person name="Sun S."/>
            <person name="Springer D."/>
            <person name="Dromer F."/>
            <person name="Young S."/>
            <person name="Zeng Q."/>
            <person name="Chapman S."/>
            <person name="Gujja S."/>
            <person name="Saif S."/>
            <person name="Birren B."/>
        </authorList>
    </citation>
    <scope>NUCLEOTIDE SEQUENCE</scope>
    <source>
        <strain evidence="3">CBS 10118</strain>
    </source>
</reference>
<evidence type="ECO:0000313" key="5">
    <source>
        <dbReference type="Proteomes" id="UP000092730"/>
    </source>
</evidence>
<accession>A0A1B9FYE4</accession>
<reference evidence="4" key="2">
    <citation type="submission" date="2013-07" db="EMBL/GenBank/DDBJ databases">
        <authorList>
            <consortium name="The Broad Institute Genome Sequencing Platform"/>
            <person name="Cuomo C."/>
            <person name="Litvintseva A."/>
            <person name="Chen Y."/>
            <person name="Heitman J."/>
            <person name="Sun S."/>
            <person name="Springer D."/>
            <person name="Dromer F."/>
            <person name="Young S.K."/>
            <person name="Zeng Q."/>
            <person name="Gargeya S."/>
            <person name="Fitzgerald M."/>
            <person name="Abouelleil A."/>
            <person name="Alvarado L."/>
            <person name="Berlin A.M."/>
            <person name="Chapman S.B."/>
            <person name="Dewar J."/>
            <person name="Goldberg J."/>
            <person name="Griggs A."/>
            <person name="Gujja S."/>
            <person name="Hansen M."/>
            <person name="Howarth C."/>
            <person name="Imamovic A."/>
            <person name="Larimer J."/>
            <person name="McCowan C."/>
            <person name="Murphy C."/>
            <person name="Pearson M."/>
            <person name="Priest M."/>
            <person name="Roberts A."/>
            <person name="Saif S."/>
            <person name="Shea T."/>
            <person name="Sykes S."/>
            <person name="Wortman J."/>
            <person name="Nusbaum C."/>
            <person name="Birren B."/>
        </authorList>
    </citation>
    <scope>NUCLEOTIDE SEQUENCE</scope>
    <source>
        <strain evidence="4">CBS 10118</strain>
    </source>
</reference>
<dbReference type="VEuPathDB" id="FungiDB:I302_06780"/>
<keyword evidence="5" id="KW-1185">Reference proteome</keyword>